<protein>
    <submittedName>
        <fullName evidence="2">Uncharacterized protein</fullName>
    </submittedName>
</protein>
<comment type="caution">
    <text evidence="2">The sequence shown here is derived from an EMBL/GenBank/DDBJ whole genome shotgun (WGS) entry which is preliminary data.</text>
</comment>
<feature type="region of interest" description="Disordered" evidence="1">
    <location>
        <begin position="1"/>
        <end position="21"/>
    </location>
</feature>
<organism evidence="2 3">
    <name type="scientific">Fasciolopsis buskii</name>
    <dbReference type="NCBI Taxonomy" id="27845"/>
    <lineage>
        <taxon>Eukaryota</taxon>
        <taxon>Metazoa</taxon>
        <taxon>Spiralia</taxon>
        <taxon>Lophotrochozoa</taxon>
        <taxon>Platyhelminthes</taxon>
        <taxon>Trematoda</taxon>
        <taxon>Digenea</taxon>
        <taxon>Plagiorchiida</taxon>
        <taxon>Echinostomata</taxon>
        <taxon>Echinostomatoidea</taxon>
        <taxon>Fasciolidae</taxon>
        <taxon>Fasciolopsis</taxon>
    </lineage>
</organism>
<feature type="compositionally biased region" description="Low complexity" evidence="1">
    <location>
        <begin position="65"/>
        <end position="79"/>
    </location>
</feature>
<dbReference type="Proteomes" id="UP000728185">
    <property type="component" value="Unassembled WGS sequence"/>
</dbReference>
<gene>
    <name evidence="2" type="ORF">FBUS_10430</name>
</gene>
<dbReference type="AlphaFoldDB" id="A0A8E0VMS3"/>
<accession>A0A8E0VMS3</accession>
<proteinExistence type="predicted"/>
<dbReference type="EMBL" id="LUCM01004320">
    <property type="protein sequence ID" value="KAA0194534.1"/>
    <property type="molecule type" value="Genomic_DNA"/>
</dbReference>
<evidence type="ECO:0000256" key="1">
    <source>
        <dbReference type="SAM" id="MobiDB-lite"/>
    </source>
</evidence>
<feature type="region of interest" description="Disordered" evidence="1">
    <location>
        <begin position="60"/>
        <end position="79"/>
    </location>
</feature>
<keyword evidence="3" id="KW-1185">Reference proteome</keyword>
<reference evidence="2" key="1">
    <citation type="submission" date="2019-05" db="EMBL/GenBank/DDBJ databases">
        <title>Annotation for the trematode Fasciolopsis buski.</title>
        <authorList>
            <person name="Choi Y.-J."/>
        </authorList>
    </citation>
    <scope>NUCLEOTIDE SEQUENCE</scope>
    <source>
        <strain evidence="2">HT</strain>
        <tissue evidence="2">Whole worm</tissue>
    </source>
</reference>
<evidence type="ECO:0000313" key="2">
    <source>
        <dbReference type="EMBL" id="KAA0194534.1"/>
    </source>
</evidence>
<evidence type="ECO:0000313" key="3">
    <source>
        <dbReference type="Proteomes" id="UP000728185"/>
    </source>
</evidence>
<sequence length="104" mass="11347">MGSTNPPPYSDNGYPVPNYPQGNQPYVAYGMAPSAPSNTIPYQPGSYYPPNQPQMYCSIPNPYMPNQQQNSIPPNPVNVQPPAQFDACARFSPNCPPVVPVSQF</sequence>
<name>A0A8E0VMS3_9TREM</name>